<dbReference type="InterPro" id="IPR058660">
    <property type="entry name" value="WHD_DnaB"/>
</dbReference>
<dbReference type="InterPro" id="IPR006343">
    <property type="entry name" value="DnaB/C_C"/>
</dbReference>
<evidence type="ECO:0000259" key="2">
    <source>
        <dbReference type="Pfam" id="PF25888"/>
    </source>
</evidence>
<feature type="domain" description="Replicative helicase loading/DNA remodeling protein DnaB N-terminal winged helix" evidence="2">
    <location>
        <begin position="6"/>
        <end position="183"/>
    </location>
</feature>
<proteinExistence type="predicted"/>
<keyword evidence="4" id="KW-1185">Reference proteome</keyword>
<protein>
    <submittedName>
        <fullName evidence="3">Uncharacterized protein</fullName>
    </submittedName>
</protein>
<comment type="caution">
    <text evidence="3">The sequence shown here is derived from an EMBL/GenBank/DDBJ whole genome shotgun (WGS) entry which is preliminary data.</text>
</comment>
<dbReference type="Proteomes" id="UP001168821">
    <property type="component" value="Unassembled WGS sequence"/>
</dbReference>
<dbReference type="EMBL" id="JALNTZ010002573">
    <property type="protein sequence ID" value="KAJ3616933.1"/>
    <property type="molecule type" value="Genomic_DNA"/>
</dbReference>
<reference evidence="3" key="1">
    <citation type="journal article" date="2023" name="G3 (Bethesda)">
        <title>Whole genome assemblies of Zophobas morio and Tenebrio molitor.</title>
        <authorList>
            <person name="Kaur S."/>
            <person name="Stinson S.A."/>
            <person name="diCenzo G.C."/>
        </authorList>
    </citation>
    <scope>NUCLEOTIDE SEQUENCE</scope>
    <source>
        <strain evidence="3">QUZm001</strain>
    </source>
</reference>
<evidence type="ECO:0000313" key="3">
    <source>
        <dbReference type="EMBL" id="KAJ3616933.1"/>
    </source>
</evidence>
<dbReference type="AlphaFoldDB" id="A0AA38LZ34"/>
<name>A0AA38LZ34_9CUCU</name>
<evidence type="ECO:0000313" key="4">
    <source>
        <dbReference type="Proteomes" id="UP001168821"/>
    </source>
</evidence>
<gene>
    <name evidence="3" type="ORF">Zmor_008933</name>
</gene>
<dbReference type="Pfam" id="PF07261">
    <property type="entry name" value="DnaB_2"/>
    <property type="match status" value="1"/>
</dbReference>
<accession>A0AA38LZ34</accession>
<evidence type="ECO:0000259" key="1">
    <source>
        <dbReference type="Pfam" id="PF07261"/>
    </source>
</evidence>
<sequence length="324" mass="37577">MTSMSEREIDDARKILEAVNLLKSFRNIEENNFIFYLYAPLEPGEFFKTNFLNNMLIGRIGSDEYEKIRFLLRDLSKNTSKYTEVSASYSDVFGDEIKYPSFSTGIDFTPKKGHEKNTLSESELTYIKNKLAKSDISINIIEDSDKAMLFEVKNAFRLEMDDLIECLKKAFNFETSKISRKKLCNEALKVIEKPIQTDVFDVRSSKEMLKAHEFEKYRSETYLKGLLKAKVNTPADTKLIKDLRVMYKLHDSVINTLIDYSYFKNDKKIVANYILKIASTFAEKGINTSVDAMSYLKEAFRETKKASSFRAKQNKKQEFVSDIE</sequence>
<feature type="domain" description="DnaB/C C-terminal" evidence="1">
    <location>
        <begin position="233"/>
        <end position="295"/>
    </location>
</feature>
<organism evidence="3 4">
    <name type="scientific">Zophobas morio</name>
    <dbReference type="NCBI Taxonomy" id="2755281"/>
    <lineage>
        <taxon>Eukaryota</taxon>
        <taxon>Metazoa</taxon>
        <taxon>Ecdysozoa</taxon>
        <taxon>Arthropoda</taxon>
        <taxon>Hexapoda</taxon>
        <taxon>Insecta</taxon>
        <taxon>Pterygota</taxon>
        <taxon>Neoptera</taxon>
        <taxon>Endopterygota</taxon>
        <taxon>Coleoptera</taxon>
        <taxon>Polyphaga</taxon>
        <taxon>Cucujiformia</taxon>
        <taxon>Tenebrionidae</taxon>
        <taxon>Zophobas</taxon>
    </lineage>
</organism>
<dbReference type="Pfam" id="PF25888">
    <property type="entry name" value="WHD_DnaB"/>
    <property type="match status" value="1"/>
</dbReference>